<dbReference type="AlphaFoldDB" id="A0A9P8L2G1"/>
<evidence type="ECO:0000313" key="3">
    <source>
        <dbReference type="Proteomes" id="UP000698800"/>
    </source>
</evidence>
<organism evidence="2 3">
    <name type="scientific">Glutinoglossum americanum</name>
    <dbReference type="NCBI Taxonomy" id="1670608"/>
    <lineage>
        <taxon>Eukaryota</taxon>
        <taxon>Fungi</taxon>
        <taxon>Dikarya</taxon>
        <taxon>Ascomycota</taxon>
        <taxon>Pezizomycotina</taxon>
        <taxon>Geoglossomycetes</taxon>
        <taxon>Geoglossales</taxon>
        <taxon>Geoglossaceae</taxon>
        <taxon>Glutinoglossum</taxon>
    </lineage>
</organism>
<accession>A0A9P8L2G1</accession>
<dbReference type="OrthoDB" id="10050400at2759"/>
<reference evidence="2" key="1">
    <citation type="submission" date="2021-03" db="EMBL/GenBank/DDBJ databases">
        <title>Comparative genomics and phylogenomic investigation of the class Geoglossomycetes provide insights into ecological specialization and systematics.</title>
        <authorList>
            <person name="Melie T."/>
            <person name="Pirro S."/>
            <person name="Miller A.N."/>
            <person name="Quandt A."/>
        </authorList>
    </citation>
    <scope>NUCLEOTIDE SEQUENCE</scope>
    <source>
        <strain evidence="2">GBOQ0MN5Z8</strain>
    </source>
</reference>
<feature type="compositionally biased region" description="Polar residues" evidence="1">
    <location>
        <begin position="12"/>
        <end position="35"/>
    </location>
</feature>
<gene>
    <name evidence="2" type="ORF">FGG08_004466</name>
</gene>
<sequence>MQRTGKDGMALGSTQHGKQRANYLTSTRSQSHWPPSGTTSNYILSGVGALIYANYVYQTYFVGVFQPFPEQVAKPLRRALYYTNISLSPKDALKYYKQALAIADEIGMDPFSEEILGVKIQVSALMEIINQYDKAIEVLEIVRGDCLKWIELLGSKPGNEGKRTRVLGKAISISVKLGDLYANYYVQDKETAEERLVWAVETALKEKKRREEEGIKEGEGDWLTDEEFGGSLEVNNLSSSLAQQHLQAPNPPSDPSVNLISARSWALKALTLASQIPPGKQTDECSVACVVTTYNLGDIAEQSGDLDEARRRYVGARGMAERLGFEEGMQMAGAAVRRLDSNAEGAKP</sequence>
<evidence type="ECO:0000313" key="2">
    <source>
        <dbReference type="EMBL" id="KAH0538951.1"/>
    </source>
</evidence>
<dbReference type="Gene3D" id="1.25.40.10">
    <property type="entry name" value="Tetratricopeptide repeat domain"/>
    <property type="match status" value="1"/>
</dbReference>
<dbReference type="EMBL" id="JAGHQL010000091">
    <property type="protein sequence ID" value="KAH0538951.1"/>
    <property type="molecule type" value="Genomic_DNA"/>
</dbReference>
<dbReference type="SUPFAM" id="SSF48452">
    <property type="entry name" value="TPR-like"/>
    <property type="match status" value="1"/>
</dbReference>
<proteinExistence type="predicted"/>
<evidence type="ECO:0000256" key="1">
    <source>
        <dbReference type="SAM" id="MobiDB-lite"/>
    </source>
</evidence>
<keyword evidence="3" id="KW-1185">Reference proteome</keyword>
<protein>
    <submittedName>
        <fullName evidence="2">Uncharacterized protein</fullName>
    </submittedName>
</protein>
<dbReference type="GO" id="GO:0051787">
    <property type="term" value="F:misfolded protein binding"/>
    <property type="evidence" value="ECO:0007669"/>
    <property type="project" value="TreeGrafter"/>
</dbReference>
<dbReference type="PANTHER" id="PTHR28142">
    <property type="entry name" value="MITOCHONDRIAL INNER MEMBRANE I-AAA PROTEASE SUPERCOMPLEX SUBUNIT MGR3-RELATED"/>
    <property type="match status" value="1"/>
</dbReference>
<dbReference type="InterPro" id="IPR011990">
    <property type="entry name" value="TPR-like_helical_dom_sf"/>
</dbReference>
<dbReference type="GO" id="GO:0031942">
    <property type="term" value="C:i-AAA complex"/>
    <property type="evidence" value="ECO:0007669"/>
    <property type="project" value="TreeGrafter"/>
</dbReference>
<feature type="region of interest" description="Disordered" evidence="1">
    <location>
        <begin position="1"/>
        <end position="35"/>
    </location>
</feature>
<dbReference type="PANTHER" id="PTHR28142:SF1">
    <property type="entry name" value="MITOCHONDRIAL INNER MEMBRANE I-AAA PROTEASE SUPERCOMPLEX SUBUNIT MGR3-RELATED"/>
    <property type="match status" value="1"/>
</dbReference>
<name>A0A9P8L2G1_9PEZI</name>
<dbReference type="GO" id="GO:0006515">
    <property type="term" value="P:protein quality control for misfolded or incompletely synthesized proteins"/>
    <property type="evidence" value="ECO:0007669"/>
    <property type="project" value="TreeGrafter"/>
</dbReference>
<comment type="caution">
    <text evidence="2">The sequence shown here is derived from an EMBL/GenBank/DDBJ whole genome shotgun (WGS) entry which is preliminary data.</text>
</comment>
<dbReference type="Proteomes" id="UP000698800">
    <property type="component" value="Unassembled WGS sequence"/>
</dbReference>
<dbReference type="CDD" id="cd24145">
    <property type="entry name" value="Mgr3-like"/>
    <property type="match status" value="1"/>
</dbReference>
<dbReference type="InterPro" id="IPR040201">
    <property type="entry name" value="Mrg3-like"/>
</dbReference>